<sequence>MPSTNTDKLKRRKLGIQKVFERMIERLEENDKLQFEPTIVAIENQMEIIHGLNEKIISLSNAESTQDELLDSQIYDFDMEAKLWRYRQNMRDHLSSSSTAAHDCSLSMSVMQQPEISNTCYRSVEEEPRASLQ</sequence>
<dbReference type="Proteomes" id="UP000828390">
    <property type="component" value="Unassembled WGS sequence"/>
</dbReference>
<organism evidence="1 2">
    <name type="scientific">Dreissena polymorpha</name>
    <name type="common">Zebra mussel</name>
    <name type="synonym">Mytilus polymorpha</name>
    <dbReference type="NCBI Taxonomy" id="45954"/>
    <lineage>
        <taxon>Eukaryota</taxon>
        <taxon>Metazoa</taxon>
        <taxon>Spiralia</taxon>
        <taxon>Lophotrochozoa</taxon>
        <taxon>Mollusca</taxon>
        <taxon>Bivalvia</taxon>
        <taxon>Autobranchia</taxon>
        <taxon>Heteroconchia</taxon>
        <taxon>Euheterodonta</taxon>
        <taxon>Imparidentia</taxon>
        <taxon>Neoheterodontei</taxon>
        <taxon>Myida</taxon>
        <taxon>Dreissenoidea</taxon>
        <taxon>Dreissenidae</taxon>
        <taxon>Dreissena</taxon>
    </lineage>
</organism>
<dbReference type="EMBL" id="JAIWYP010000004">
    <property type="protein sequence ID" value="KAH3842773.1"/>
    <property type="molecule type" value="Genomic_DNA"/>
</dbReference>
<proteinExistence type="predicted"/>
<keyword evidence="2" id="KW-1185">Reference proteome</keyword>
<accession>A0A9D4QTT6</accession>
<name>A0A9D4QTT6_DREPO</name>
<reference evidence="1" key="2">
    <citation type="submission" date="2020-11" db="EMBL/GenBank/DDBJ databases">
        <authorList>
            <person name="McCartney M.A."/>
            <person name="Auch B."/>
            <person name="Kono T."/>
            <person name="Mallez S."/>
            <person name="Becker A."/>
            <person name="Gohl D.M."/>
            <person name="Silverstein K.A.T."/>
            <person name="Koren S."/>
            <person name="Bechman K.B."/>
            <person name="Herman A."/>
            <person name="Abrahante J.E."/>
            <person name="Garbe J."/>
        </authorList>
    </citation>
    <scope>NUCLEOTIDE SEQUENCE</scope>
    <source>
        <strain evidence="1">Duluth1</strain>
        <tissue evidence="1">Whole animal</tissue>
    </source>
</reference>
<protein>
    <submittedName>
        <fullName evidence="1">Uncharacterized protein</fullName>
    </submittedName>
</protein>
<evidence type="ECO:0000313" key="2">
    <source>
        <dbReference type="Proteomes" id="UP000828390"/>
    </source>
</evidence>
<comment type="caution">
    <text evidence="1">The sequence shown here is derived from an EMBL/GenBank/DDBJ whole genome shotgun (WGS) entry which is preliminary data.</text>
</comment>
<dbReference type="AlphaFoldDB" id="A0A9D4QTT6"/>
<gene>
    <name evidence="1" type="ORF">DPMN_116277</name>
</gene>
<evidence type="ECO:0000313" key="1">
    <source>
        <dbReference type="EMBL" id="KAH3842773.1"/>
    </source>
</evidence>
<reference evidence="1" key="1">
    <citation type="journal article" date="2019" name="bioRxiv">
        <title>The Genome of the Zebra Mussel, Dreissena polymorpha: A Resource for Invasive Species Research.</title>
        <authorList>
            <person name="McCartney M.A."/>
            <person name="Auch B."/>
            <person name="Kono T."/>
            <person name="Mallez S."/>
            <person name="Zhang Y."/>
            <person name="Obille A."/>
            <person name="Becker A."/>
            <person name="Abrahante J.E."/>
            <person name="Garbe J."/>
            <person name="Badalamenti J.P."/>
            <person name="Herman A."/>
            <person name="Mangelson H."/>
            <person name="Liachko I."/>
            <person name="Sullivan S."/>
            <person name="Sone E.D."/>
            <person name="Koren S."/>
            <person name="Silverstein K.A.T."/>
            <person name="Beckman K.B."/>
            <person name="Gohl D.M."/>
        </authorList>
    </citation>
    <scope>NUCLEOTIDE SEQUENCE</scope>
    <source>
        <strain evidence="1">Duluth1</strain>
        <tissue evidence="1">Whole animal</tissue>
    </source>
</reference>